<gene>
    <name evidence="1" type="ORF">IC620_04440</name>
</gene>
<evidence type="ECO:0000313" key="2">
    <source>
        <dbReference type="Proteomes" id="UP000661691"/>
    </source>
</evidence>
<protein>
    <submittedName>
        <fullName evidence="1">Uncharacterized protein</fullName>
    </submittedName>
</protein>
<reference evidence="1" key="1">
    <citation type="submission" date="2020-09" db="EMBL/GenBank/DDBJ databases">
        <title>A novel bacterium of genus Hazenella, isolated from South China Sea.</title>
        <authorList>
            <person name="Huang H."/>
            <person name="Mo K."/>
            <person name="Hu Y."/>
        </authorList>
    </citation>
    <scope>NUCLEOTIDE SEQUENCE</scope>
    <source>
        <strain evidence="1">IB182357</strain>
    </source>
</reference>
<dbReference type="RefSeq" id="WP_191141643.1">
    <property type="nucleotide sequence ID" value="NZ_JACXAH010000005.1"/>
</dbReference>
<sequence>MRMADWLSYTDIEQLKSMNRYYGFDQETKHSKYELIRVLLQTIGNECFVHKNYDELEQDAKRFTQLIILDTSLSFTMEELRAKASLAGSAKPQALIRDTIKRGWLFPGYTHQTQYLFHVPHDVRKHLLSRLATSYRQSPHICKYTPAIYRDESHLLHVDFIQFLHFIKTEVVKTTHSGAIYKNQQKQLFAQFQIEEEVITKRGPRFGFGRRYHEYPDRFSFIYDYAYYGGYIRENLDGSLGLTEAGNGKLHENEEENLKAMYRFWIRLYRKPIQQLPMVIRWIGLLGYPDWIEQESVWLAVKNWLTPYFYLNHEALFQKVIKMLLHLGVIKVGIEDEITYLTLTQSGQKWMQGVSAFREREIEDHFIQQNLKQEK</sequence>
<dbReference type="AlphaFoldDB" id="A0A926N9U2"/>
<dbReference type="EMBL" id="JACXAH010000005">
    <property type="protein sequence ID" value="MBD1371605.1"/>
    <property type="molecule type" value="Genomic_DNA"/>
</dbReference>
<evidence type="ECO:0000313" key="1">
    <source>
        <dbReference type="EMBL" id="MBD1371605.1"/>
    </source>
</evidence>
<comment type="caution">
    <text evidence="1">The sequence shown here is derived from an EMBL/GenBank/DDBJ whole genome shotgun (WGS) entry which is preliminary data.</text>
</comment>
<proteinExistence type="predicted"/>
<accession>A0A926N9U2</accession>
<organism evidence="1 2">
    <name type="scientific">Polycladospora coralii</name>
    <dbReference type="NCBI Taxonomy" id="2771432"/>
    <lineage>
        <taxon>Bacteria</taxon>
        <taxon>Bacillati</taxon>
        <taxon>Bacillota</taxon>
        <taxon>Bacilli</taxon>
        <taxon>Bacillales</taxon>
        <taxon>Thermoactinomycetaceae</taxon>
        <taxon>Polycladospora</taxon>
    </lineage>
</organism>
<dbReference type="Proteomes" id="UP000661691">
    <property type="component" value="Unassembled WGS sequence"/>
</dbReference>
<name>A0A926N9U2_9BACL</name>
<keyword evidence="2" id="KW-1185">Reference proteome</keyword>